<keyword evidence="13" id="KW-1185">Reference proteome</keyword>
<evidence type="ECO:0000256" key="3">
    <source>
        <dbReference type="ARBA" id="ARBA00009699"/>
    </source>
</evidence>
<evidence type="ECO:0000313" key="12">
    <source>
        <dbReference type="EMBL" id="KAF6222435.1"/>
    </source>
</evidence>
<dbReference type="InterPro" id="IPR014480">
    <property type="entry name" value="Mannan-1_6-alpha_mannosidase"/>
</dbReference>
<evidence type="ECO:0000256" key="10">
    <source>
        <dbReference type="PIRNR" id="PIRNR016302"/>
    </source>
</evidence>
<keyword evidence="9 10" id="KW-0326">Glycosidase</keyword>
<evidence type="ECO:0000256" key="1">
    <source>
        <dbReference type="ARBA" id="ARBA00001452"/>
    </source>
</evidence>
<reference evidence="12 13" key="1">
    <citation type="journal article" date="2020" name="Genomics">
        <title>Complete, high-quality genomes from long-read metagenomic sequencing of two wolf lichen thalli reveals enigmatic genome architecture.</title>
        <authorList>
            <person name="McKenzie S.K."/>
            <person name="Walston R.F."/>
            <person name="Allen J.L."/>
        </authorList>
    </citation>
    <scope>NUCLEOTIDE SEQUENCE [LARGE SCALE GENOMIC DNA]</scope>
    <source>
        <strain evidence="12">WasteWater1</strain>
    </source>
</reference>
<dbReference type="Gene3D" id="1.50.10.20">
    <property type="match status" value="1"/>
</dbReference>
<evidence type="ECO:0000313" key="13">
    <source>
        <dbReference type="Proteomes" id="UP000593566"/>
    </source>
</evidence>
<dbReference type="InterPro" id="IPR008928">
    <property type="entry name" value="6-hairpin_glycosidase_sf"/>
</dbReference>
<dbReference type="FunFam" id="1.50.10.20:FF:000006">
    <property type="entry name" value="Mannan endo-1,6-alpha-mannosidase"/>
    <property type="match status" value="1"/>
</dbReference>
<evidence type="ECO:0000256" key="11">
    <source>
        <dbReference type="SAM" id="MobiDB-lite"/>
    </source>
</evidence>
<keyword evidence="6 10" id="KW-0378">Hydrolase</keyword>
<dbReference type="GO" id="GO:0008496">
    <property type="term" value="F:mannan endo-1,6-alpha-mannosidase activity"/>
    <property type="evidence" value="ECO:0007669"/>
    <property type="project" value="UniProtKB-UniRule"/>
</dbReference>
<keyword evidence="8" id="KW-0325">Glycoprotein</keyword>
<dbReference type="Pfam" id="PF03663">
    <property type="entry name" value="Glyco_hydro_76"/>
    <property type="match status" value="1"/>
</dbReference>
<dbReference type="GeneID" id="59329937"/>
<dbReference type="PIRSF" id="PIRSF016302">
    <property type="entry name" value="Man_a_manosd"/>
    <property type="match status" value="1"/>
</dbReference>
<dbReference type="GO" id="GO:0016052">
    <property type="term" value="P:carbohydrate catabolic process"/>
    <property type="evidence" value="ECO:0007669"/>
    <property type="project" value="InterPro"/>
</dbReference>
<dbReference type="GO" id="GO:0012505">
    <property type="term" value="C:endomembrane system"/>
    <property type="evidence" value="ECO:0007669"/>
    <property type="project" value="UniProtKB-SubCell"/>
</dbReference>
<name>A0A8H6CF56_9LECA</name>
<dbReference type="PANTHER" id="PTHR12145">
    <property type="entry name" value="MANNAN ENDO-1,6-ALPHA-MANNOSIDASE DCW1"/>
    <property type="match status" value="1"/>
</dbReference>
<organism evidence="12 13">
    <name type="scientific">Letharia lupina</name>
    <dbReference type="NCBI Taxonomy" id="560253"/>
    <lineage>
        <taxon>Eukaryota</taxon>
        <taxon>Fungi</taxon>
        <taxon>Dikarya</taxon>
        <taxon>Ascomycota</taxon>
        <taxon>Pezizomycotina</taxon>
        <taxon>Lecanoromycetes</taxon>
        <taxon>OSLEUM clade</taxon>
        <taxon>Lecanoromycetidae</taxon>
        <taxon>Lecanorales</taxon>
        <taxon>Lecanorineae</taxon>
        <taxon>Parmeliaceae</taxon>
        <taxon>Letharia</taxon>
    </lineage>
</organism>
<comment type="catalytic activity">
    <reaction evidence="1 10">
        <text>Random hydrolysis of (1-&gt;6)-alpha-D-mannosidic linkages in unbranched (1-&gt;6)-mannans.</text>
        <dbReference type="EC" id="3.2.1.101"/>
    </reaction>
</comment>
<dbReference type="EMBL" id="JACCJB010000012">
    <property type="protein sequence ID" value="KAF6222435.1"/>
    <property type="molecule type" value="Genomic_DNA"/>
</dbReference>
<dbReference type="AlphaFoldDB" id="A0A8H6CF56"/>
<dbReference type="SUPFAM" id="SSF48208">
    <property type="entry name" value="Six-hairpin glycosidases"/>
    <property type="match status" value="1"/>
</dbReference>
<accession>A0A8H6CF56</accession>
<feature type="region of interest" description="Disordered" evidence="11">
    <location>
        <begin position="415"/>
        <end position="444"/>
    </location>
</feature>
<sequence length="470" mass="50641">MLLPTRPSVLLYTLSPLLANGLSLDITSSASIKNASSIVAKDMFSYYHGIDPGQDPGIFGGPYLWSESGAAWGSMIDYWNYTGDAQYVALVQRALLWQVGPDNDYMSPNQTKAEGNDDQAIWALTAMRAAELQFPYPSTATSSSPSWLDLAVNAFNDQVSRWNTSTCGGGLRWQIFNFNQGYDYKNAISTGAFFQLAARLARYTGNQTYADWATKSYDWTSSIGFIDHDYRVFDGALVKGNCSKIDHLQWTYAAGAFMYGSAVMTNFTNTNATWKIRTNKLLATMSVFFTGAYNTDGTSGNPGIMTEVACESIGTCDTDQYAYKGLTAQWMGEAMQVAPFTKDVIMSYLQHSAQGAARQCSGGKNGTTCGTRWTKSEYDGKTGLGQELSALNVFLANLAVNSSALTNANTTVASKAEANGTTPSSSSTTTTSGKPTTTSAKPSSGSQRLWAASWALSFAIPAAVLSLSLF</sequence>
<dbReference type="GO" id="GO:0009272">
    <property type="term" value="P:fungal-type cell wall biogenesis"/>
    <property type="evidence" value="ECO:0007669"/>
    <property type="project" value="TreeGrafter"/>
</dbReference>
<keyword evidence="7" id="KW-0472">Membrane</keyword>
<evidence type="ECO:0000256" key="5">
    <source>
        <dbReference type="ARBA" id="ARBA00022729"/>
    </source>
</evidence>
<dbReference type="PANTHER" id="PTHR12145:SF38">
    <property type="entry name" value="MANNAN ENDO-1,6-ALPHA-MANNOSIDASE"/>
    <property type="match status" value="1"/>
</dbReference>
<comment type="caution">
    <text evidence="12">The sequence shown here is derived from an EMBL/GenBank/DDBJ whole genome shotgun (WGS) entry which is preliminary data.</text>
</comment>
<dbReference type="RefSeq" id="XP_037151870.1">
    <property type="nucleotide sequence ID" value="XM_037292451.1"/>
</dbReference>
<comment type="similarity">
    <text evidence="3 10">Belongs to the glycosyl hydrolase 76 family.</text>
</comment>
<dbReference type="EC" id="3.2.1.101" evidence="4 10"/>
<dbReference type="Proteomes" id="UP000593566">
    <property type="component" value="Unassembled WGS sequence"/>
</dbReference>
<proteinExistence type="inferred from homology"/>
<evidence type="ECO:0000256" key="6">
    <source>
        <dbReference type="ARBA" id="ARBA00022801"/>
    </source>
</evidence>
<protein>
    <recommendedName>
        <fullName evidence="4 10">Mannan endo-1,6-alpha-mannosidase</fullName>
        <ecNumber evidence="4 10">3.2.1.101</ecNumber>
    </recommendedName>
</protein>
<keyword evidence="5" id="KW-0732">Signal</keyword>
<evidence type="ECO:0000256" key="2">
    <source>
        <dbReference type="ARBA" id="ARBA00004308"/>
    </source>
</evidence>
<feature type="compositionally biased region" description="Low complexity" evidence="11">
    <location>
        <begin position="420"/>
        <end position="444"/>
    </location>
</feature>
<evidence type="ECO:0000256" key="7">
    <source>
        <dbReference type="ARBA" id="ARBA00023136"/>
    </source>
</evidence>
<evidence type="ECO:0000256" key="9">
    <source>
        <dbReference type="ARBA" id="ARBA00023295"/>
    </source>
</evidence>
<dbReference type="InterPro" id="IPR005198">
    <property type="entry name" value="Glyco_hydro_76"/>
</dbReference>
<comment type="subcellular location">
    <subcellularLocation>
        <location evidence="2">Endomembrane system</location>
    </subcellularLocation>
</comment>
<gene>
    <name evidence="12" type="ORF">HO133_001521</name>
</gene>
<evidence type="ECO:0000256" key="4">
    <source>
        <dbReference type="ARBA" id="ARBA00012350"/>
    </source>
</evidence>
<evidence type="ECO:0000256" key="8">
    <source>
        <dbReference type="ARBA" id="ARBA00023180"/>
    </source>
</evidence>